<dbReference type="Proteomes" id="UP001500736">
    <property type="component" value="Unassembled WGS sequence"/>
</dbReference>
<keyword evidence="3" id="KW-1185">Reference proteome</keyword>
<organism evidence="2 3">
    <name type="scientific">Gaetbulibacter jejuensis</name>
    <dbReference type="NCBI Taxonomy" id="584607"/>
    <lineage>
        <taxon>Bacteria</taxon>
        <taxon>Pseudomonadati</taxon>
        <taxon>Bacteroidota</taxon>
        <taxon>Flavobacteriia</taxon>
        <taxon>Flavobacteriales</taxon>
        <taxon>Flavobacteriaceae</taxon>
        <taxon>Gaetbulibacter</taxon>
    </lineage>
</organism>
<feature type="transmembrane region" description="Helical" evidence="1">
    <location>
        <begin position="17"/>
        <end position="37"/>
    </location>
</feature>
<evidence type="ECO:0000313" key="3">
    <source>
        <dbReference type="Proteomes" id="UP001500736"/>
    </source>
</evidence>
<keyword evidence="1" id="KW-0812">Transmembrane</keyword>
<gene>
    <name evidence="2" type="ORF">GCM10009431_21950</name>
</gene>
<sequence>MNALYSIPKLLVSTTQLTVVLIITAAVFMFFIVVAVIKMRKLKAENKKLIEMESLKNDVEESYKDFTNGHLYE</sequence>
<reference evidence="3" key="1">
    <citation type="journal article" date="2019" name="Int. J. Syst. Evol. Microbiol.">
        <title>The Global Catalogue of Microorganisms (GCM) 10K type strain sequencing project: providing services to taxonomists for standard genome sequencing and annotation.</title>
        <authorList>
            <consortium name="The Broad Institute Genomics Platform"/>
            <consortium name="The Broad Institute Genome Sequencing Center for Infectious Disease"/>
            <person name="Wu L."/>
            <person name="Ma J."/>
        </authorList>
    </citation>
    <scope>NUCLEOTIDE SEQUENCE [LARGE SCALE GENOMIC DNA]</scope>
    <source>
        <strain evidence="3">JCM 15976</strain>
    </source>
</reference>
<dbReference type="RefSeq" id="WP_343798251.1">
    <property type="nucleotide sequence ID" value="NZ_BAAAGF010000003.1"/>
</dbReference>
<comment type="caution">
    <text evidence="2">The sequence shown here is derived from an EMBL/GenBank/DDBJ whole genome shotgun (WGS) entry which is preliminary data.</text>
</comment>
<name>A0ABP3V200_9FLAO</name>
<proteinExistence type="predicted"/>
<evidence type="ECO:0000256" key="1">
    <source>
        <dbReference type="SAM" id="Phobius"/>
    </source>
</evidence>
<evidence type="ECO:0000313" key="2">
    <source>
        <dbReference type="EMBL" id="GAA0746080.1"/>
    </source>
</evidence>
<dbReference type="EMBL" id="BAAAGF010000003">
    <property type="protein sequence ID" value="GAA0746080.1"/>
    <property type="molecule type" value="Genomic_DNA"/>
</dbReference>
<keyword evidence="1" id="KW-0472">Membrane</keyword>
<keyword evidence="1" id="KW-1133">Transmembrane helix</keyword>
<accession>A0ABP3V200</accession>
<protein>
    <submittedName>
        <fullName evidence="2">Uncharacterized protein</fullName>
    </submittedName>
</protein>